<name>A0A8H3MH85_9GLOM</name>
<comment type="caution">
    <text evidence="5">The sequence shown here is derived from an EMBL/GenBank/DDBJ whole genome shotgun (WGS) entry which is preliminary data.</text>
</comment>
<keyword evidence="2" id="KW-0472">Membrane</keyword>
<feature type="chain" id="PRO_5034065222" evidence="3">
    <location>
        <begin position="19"/>
        <end position="496"/>
    </location>
</feature>
<keyword evidence="2" id="KW-1133">Transmembrane helix</keyword>
<evidence type="ECO:0000256" key="2">
    <source>
        <dbReference type="SAM" id="Phobius"/>
    </source>
</evidence>
<organism evidence="5 6">
    <name type="scientific">Rhizophagus clarus</name>
    <dbReference type="NCBI Taxonomy" id="94130"/>
    <lineage>
        <taxon>Eukaryota</taxon>
        <taxon>Fungi</taxon>
        <taxon>Fungi incertae sedis</taxon>
        <taxon>Mucoromycota</taxon>
        <taxon>Glomeromycotina</taxon>
        <taxon>Glomeromycetes</taxon>
        <taxon>Glomerales</taxon>
        <taxon>Glomeraceae</taxon>
        <taxon>Rhizophagus</taxon>
    </lineage>
</organism>
<evidence type="ECO:0000313" key="6">
    <source>
        <dbReference type="Proteomes" id="UP000615446"/>
    </source>
</evidence>
<dbReference type="SUPFAM" id="SSF56973">
    <property type="entry name" value="Aerolisin/ETX pore-forming domain"/>
    <property type="match status" value="1"/>
</dbReference>
<evidence type="ECO:0000256" key="1">
    <source>
        <dbReference type="SAM" id="MobiDB-lite"/>
    </source>
</evidence>
<dbReference type="InterPro" id="IPR035992">
    <property type="entry name" value="Ricin_B-like_lectins"/>
</dbReference>
<keyword evidence="3" id="KW-0732">Signal</keyword>
<evidence type="ECO:0000313" key="5">
    <source>
        <dbReference type="EMBL" id="GET02795.1"/>
    </source>
</evidence>
<keyword evidence="2" id="KW-0812">Transmembrane</keyword>
<accession>A0A8H3MH85</accession>
<feature type="signal peptide" evidence="3">
    <location>
        <begin position="1"/>
        <end position="18"/>
    </location>
</feature>
<dbReference type="InterPro" id="IPR000772">
    <property type="entry name" value="Ricin_B_lectin"/>
</dbReference>
<proteinExistence type="predicted"/>
<feature type="transmembrane region" description="Helical" evidence="2">
    <location>
        <begin position="453"/>
        <end position="479"/>
    </location>
</feature>
<dbReference type="SUPFAM" id="SSF50370">
    <property type="entry name" value="Ricin B-like lectins"/>
    <property type="match status" value="1"/>
</dbReference>
<gene>
    <name evidence="5" type="ORF">RCL2_002916200</name>
</gene>
<dbReference type="Gene3D" id="2.170.15.10">
    <property type="entry name" value="Proaerolysin, chain A, domain 3"/>
    <property type="match status" value="1"/>
</dbReference>
<protein>
    <submittedName>
        <fullName evidence="5">Fungal-specific transcription factor domain-containing protein</fullName>
    </submittedName>
</protein>
<dbReference type="AlphaFoldDB" id="A0A8H3MH85"/>
<evidence type="ECO:0000256" key="3">
    <source>
        <dbReference type="SAM" id="SignalP"/>
    </source>
</evidence>
<dbReference type="OrthoDB" id="2362318at2759"/>
<dbReference type="Pfam" id="PF14200">
    <property type="entry name" value="RicinB_lectin_2"/>
    <property type="match status" value="1"/>
</dbReference>
<dbReference type="Proteomes" id="UP000615446">
    <property type="component" value="Unassembled WGS sequence"/>
</dbReference>
<feature type="region of interest" description="Disordered" evidence="1">
    <location>
        <begin position="403"/>
        <end position="443"/>
    </location>
</feature>
<reference evidence="5" key="1">
    <citation type="submission" date="2019-10" db="EMBL/GenBank/DDBJ databases">
        <title>Conservation and host-specific expression of non-tandemly repeated heterogenous ribosome RNA gene in arbuscular mycorrhizal fungi.</title>
        <authorList>
            <person name="Maeda T."/>
            <person name="Kobayashi Y."/>
            <person name="Nakagawa T."/>
            <person name="Ezawa T."/>
            <person name="Yamaguchi K."/>
            <person name="Bino T."/>
            <person name="Nishimoto Y."/>
            <person name="Shigenobu S."/>
            <person name="Kawaguchi M."/>
        </authorList>
    </citation>
    <scope>NUCLEOTIDE SEQUENCE</scope>
    <source>
        <strain evidence="5">HR1</strain>
    </source>
</reference>
<evidence type="ECO:0000259" key="4">
    <source>
        <dbReference type="Pfam" id="PF14200"/>
    </source>
</evidence>
<dbReference type="Gene3D" id="2.80.10.50">
    <property type="match status" value="1"/>
</dbReference>
<feature type="domain" description="Ricin B lectin" evidence="4">
    <location>
        <begin position="71"/>
        <end position="145"/>
    </location>
</feature>
<dbReference type="EMBL" id="BLAL01000315">
    <property type="protein sequence ID" value="GET02795.1"/>
    <property type="molecule type" value="Genomic_DNA"/>
</dbReference>
<sequence length="496" mass="56453">MKMKIYFLPFLFVAHTYGALIPNNRVIVNPDSNQDFNLVEGITYKIVHLKSGLNLDSDSKNIFVSSSSNPYQYWTLRKANENEYNIVSAVSSMNLDGNGQETYVSAPGDNSVYNPYQQWVIKKVNNDTYNIVHVNSEFRNLDSNGQEVYISSSNDNSENNIYQHWSFIPSNYKLNAVVTDFEYPPDLKHQLDRYKTRTSLLSGSLVINNPTNATISETIDKTERKSNSYTLKIRKSESFKTTKYIGVSFDIGRTIFGILGLNTGFHGGIKNEFNSTHEEEYTKSVEELISYRIRQKIETPPLTSIMVNSSVDKISIDVPFKAKIRITGKADRLDEYGRIVPLTDVDANALRYYLQKEYYDAKVIIEEGNSLIVTTNGTLKIDGYGFNALIEAIPIKTHPSNPSHLPHLPHLPQPTNPTYPTEPSDPSDSDPDSSNHPTYPKHPDHDPFSEASVMFYFAIYLMFVFSLFASLAYIGYRLWNYFANRRNRKIGSVHLP</sequence>
<dbReference type="CDD" id="cd00161">
    <property type="entry name" value="beta-trefoil_Ricin-like"/>
    <property type="match status" value="1"/>
</dbReference>